<organism evidence="6 7">
    <name type="scientific">Aspergillus wentii DTO 134E9</name>
    <dbReference type="NCBI Taxonomy" id="1073089"/>
    <lineage>
        <taxon>Eukaryota</taxon>
        <taxon>Fungi</taxon>
        <taxon>Dikarya</taxon>
        <taxon>Ascomycota</taxon>
        <taxon>Pezizomycotina</taxon>
        <taxon>Eurotiomycetes</taxon>
        <taxon>Eurotiomycetidae</taxon>
        <taxon>Eurotiales</taxon>
        <taxon>Aspergillaceae</taxon>
        <taxon>Aspergillus</taxon>
        <taxon>Aspergillus subgen. Cremei</taxon>
    </lineage>
</organism>
<evidence type="ECO:0000256" key="4">
    <source>
        <dbReference type="ARBA" id="ARBA00023242"/>
    </source>
</evidence>
<evidence type="ECO:0000259" key="5">
    <source>
        <dbReference type="PROSITE" id="PS50048"/>
    </source>
</evidence>
<sequence length="165" mass="19379">MFIYTSSSLRRFFGVPIISIFEMDNQEKPRPRCLLPAPLNGLYQGRTEHTNYHKERKRRIIACTRCKQRKQKCIGRNPCQGCEETQSMCTFDFSQDKRMRSYRELLEHRSRTMESLLLEMICALRSGNDCDIMKLKDSVLRDPSPEASLARMIKERSGKSDDVQY</sequence>
<dbReference type="GO" id="GO:0008270">
    <property type="term" value="F:zinc ion binding"/>
    <property type="evidence" value="ECO:0007669"/>
    <property type="project" value="InterPro"/>
</dbReference>
<protein>
    <recommendedName>
        <fullName evidence="5">Zn(2)-C6 fungal-type domain-containing protein</fullName>
    </recommendedName>
</protein>
<dbReference type="Gene3D" id="4.10.240.10">
    <property type="entry name" value="Zn(2)-C6 fungal-type DNA-binding domain"/>
    <property type="match status" value="1"/>
</dbReference>
<dbReference type="SUPFAM" id="SSF57701">
    <property type="entry name" value="Zn2/Cys6 DNA-binding domain"/>
    <property type="match status" value="1"/>
</dbReference>
<dbReference type="SMART" id="SM00066">
    <property type="entry name" value="GAL4"/>
    <property type="match status" value="1"/>
</dbReference>
<dbReference type="GeneID" id="63749269"/>
<dbReference type="Proteomes" id="UP000184383">
    <property type="component" value="Unassembled WGS sequence"/>
</dbReference>
<dbReference type="OrthoDB" id="5239226at2759"/>
<keyword evidence="4" id="KW-0539">Nucleus</keyword>
<dbReference type="GO" id="GO:0000981">
    <property type="term" value="F:DNA-binding transcription factor activity, RNA polymerase II-specific"/>
    <property type="evidence" value="ECO:0007669"/>
    <property type="project" value="InterPro"/>
</dbReference>
<dbReference type="Pfam" id="PF00172">
    <property type="entry name" value="Zn_clus"/>
    <property type="match status" value="1"/>
</dbReference>
<feature type="domain" description="Zn(2)-C6 fungal-type" evidence="5">
    <location>
        <begin position="62"/>
        <end position="91"/>
    </location>
</feature>
<dbReference type="RefSeq" id="XP_040683305.1">
    <property type="nucleotide sequence ID" value="XM_040833421.1"/>
</dbReference>
<dbReference type="STRING" id="1073089.A0A1L9R3Y4"/>
<keyword evidence="7" id="KW-1185">Reference proteome</keyword>
<dbReference type="AlphaFoldDB" id="A0A1L9R3Y4"/>
<dbReference type="EMBL" id="KV878219">
    <property type="protein sequence ID" value="OJJ29628.1"/>
    <property type="molecule type" value="Genomic_DNA"/>
</dbReference>
<dbReference type="PROSITE" id="PS50048">
    <property type="entry name" value="ZN2_CY6_FUNGAL_2"/>
    <property type="match status" value="1"/>
</dbReference>
<reference evidence="7" key="1">
    <citation type="journal article" date="2017" name="Genome Biol.">
        <title>Comparative genomics reveals high biological diversity and specific adaptations in the industrially and medically important fungal genus Aspergillus.</title>
        <authorList>
            <person name="de Vries R.P."/>
            <person name="Riley R."/>
            <person name="Wiebenga A."/>
            <person name="Aguilar-Osorio G."/>
            <person name="Amillis S."/>
            <person name="Uchima C.A."/>
            <person name="Anderluh G."/>
            <person name="Asadollahi M."/>
            <person name="Askin M."/>
            <person name="Barry K."/>
            <person name="Battaglia E."/>
            <person name="Bayram O."/>
            <person name="Benocci T."/>
            <person name="Braus-Stromeyer S.A."/>
            <person name="Caldana C."/>
            <person name="Canovas D."/>
            <person name="Cerqueira G.C."/>
            <person name="Chen F."/>
            <person name="Chen W."/>
            <person name="Choi C."/>
            <person name="Clum A."/>
            <person name="Dos Santos R.A."/>
            <person name="Damasio A.R."/>
            <person name="Diallinas G."/>
            <person name="Emri T."/>
            <person name="Fekete E."/>
            <person name="Flipphi M."/>
            <person name="Freyberg S."/>
            <person name="Gallo A."/>
            <person name="Gournas C."/>
            <person name="Habgood R."/>
            <person name="Hainaut M."/>
            <person name="Harispe M.L."/>
            <person name="Henrissat B."/>
            <person name="Hilden K.S."/>
            <person name="Hope R."/>
            <person name="Hossain A."/>
            <person name="Karabika E."/>
            <person name="Karaffa L."/>
            <person name="Karanyi Z."/>
            <person name="Krasevec N."/>
            <person name="Kuo A."/>
            <person name="Kusch H."/>
            <person name="LaButti K."/>
            <person name="Lagendijk E.L."/>
            <person name="Lapidus A."/>
            <person name="Levasseur A."/>
            <person name="Lindquist E."/>
            <person name="Lipzen A."/>
            <person name="Logrieco A.F."/>
            <person name="MacCabe A."/>
            <person name="Maekelae M.R."/>
            <person name="Malavazi I."/>
            <person name="Melin P."/>
            <person name="Meyer V."/>
            <person name="Mielnichuk N."/>
            <person name="Miskei M."/>
            <person name="Molnar A.P."/>
            <person name="Mule G."/>
            <person name="Ngan C.Y."/>
            <person name="Orejas M."/>
            <person name="Orosz E."/>
            <person name="Ouedraogo J.P."/>
            <person name="Overkamp K.M."/>
            <person name="Park H.-S."/>
            <person name="Perrone G."/>
            <person name="Piumi F."/>
            <person name="Punt P.J."/>
            <person name="Ram A.F."/>
            <person name="Ramon A."/>
            <person name="Rauscher S."/>
            <person name="Record E."/>
            <person name="Riano-Pachon D.M."/>
            <person name="Robert V."/>
            <person name="Roehrig J."/>
            <person name="Ruller R."/>
            <person name="Salamov A."/>
            <person name="Salih N.S."/>
            <person name="Samson R.A."/>
            <person name="Sandor E."/>
            <person name="Sanguinetti M."/>
            <person name="Schuetze T."/>
            <person name="Sepcic K."/>
            <person name="Shelest E."/>
            <person name="Sherlock G."/>
            <person name="Sophianopoulou V."/>
            <person name="Squina F.M."/>
            <person name="Sun H."/>
            <person name="Susca A."/>
            <person name="Todd R.B."/>
            <person name="Tsang A."/>
            <person name="Unkles S.E."/>
            <person name="van de Wiele N."/>
            <person name="van Rossen-Uffink D."/>
            <person name="Oliveira J.V."/>
            <person name="Vesth T.C."/>
            <person name="Visser J."/>
            <person name="Yu J.-H."/>
            <person name="Zhou M."/>
            <person name="Andersen M.R."/>
            <person name="Archer D.B."/>
            <person name="Baker S.E."/>
            <person name="Benoit I."/>
            <person name="Brakhage A.A."/>
            <person name="Braus G.H."/>
            <person name="Fischer R."/>
            <person name="Frisvad J.C."/>
            <person name="Goldman G.H."/>
            <person name="Houbraken J."/>
            <person name="Oakley B."/>
            <person name="Pocsi I."/>
            <person name="Scazzocchio C."/>
            <person name="Seiboth B."/>
            <person name="vanKuyk P.A."/>
            <person name="Wortman J."/>
            <person name="Dyer P.S."/>
            <person name="Grigoriev I.V."/>
        </authorList>
    </citation>
    <scope>NUCLEOTIDE SEQUENCE [LARGE SCALE GENOMIC DNA]</scope>
    <source>
        <strain evidence="7">DTO 134E9</strain>
    </source>
</reference>
<keyword evidence="1" id="KW-0805">Transcription regulation</keyword>
<dbReference type="InterPro" id="IPR053187">
    <property type="entry name" value="Notoamide_regulator"/>
</dbReference>
<name>A0A1L9R3Y4_ASPWE</name>
<dbReference type="VEuPathDB" id="FungiDB:ASPWEDRAFT_304926"/>
<dbReference type="GO" id="GO:0003677">
    <property type="term" value="F:DNA binding"/>
    <property type="evidence" value="ECO:0007669"/>
    <property type="project" value="UniProtKB-KW"/>
</dbReference>
<evidence type="ECO:0000256" key="2">
    <source>
        <dbReference type="ARBA" id="ARBA00023125"/>
    </source>
</evidence>
<accession>A0A1L9R3Y4</accession>
<dbReference type="PROSITE" id="PS00463">
    <property type="entry name" value="ZN2_CY6_FUNGAL_1"/>
    <property type="match status" value="1"/>
</dbReference>
<gene>
    <name evidence="6" type="ORF">ASPWEDRAFT_304926</name>
</gene>
<dbReference type="PANTHER" id="PTHR47256:SF3">
    <property type="entry name" value="ZN(II)2CYS6 TRANSCRIPTION FACTOR (EUROFUNG)"/>
    <property type="match status" value="1"/>
</dbReference>
<dbReference type="PANTHER" id="PTHR47256">
    <property type="entry name" value="ZN(II)2CYS6 TRANSCRIPTION FACTOR (EUROFUNG)-RELATED"/>
    <property type="match status" value="1"/>
</dbReference>
<evidence type="ECO:0000313" key="6">
    <source>
        <dbReference type="EMBL" id="OJJ29628.1"/>
    </source>
</evidence>
<dbReference type="InterPro" id="IPR036864">
    <property type="entry name" value="Zn2-C6_fun-type_DNA-bd_sf"/>
</dbReference>
<keyword evidence="3" id="KW-0804">Transcription</keyword>
<proteinExistence type="predicted"/>
<dbReference type="InterPro" id="IPR001138">
    <property type="entry name" value="Zn2Cys6_DnaBD"/>
</dbReference>
<evidence type="ECO:0000256" key="1">
    <source>
        <dbReference type="ARBA" id="ARBA00023015"/>
    </source>
</evidence>
<keyword evidence="2" id="KW-0238">DNA-binding</keyword>
<evidence type="ECO:0000313" key="7">
    <source>
        <dbReference type="Proteomes" id="UP000184383"/>
    </source>
</evidence>
<dbReference type="CDD" id="cd00067">
    <property type="entry name" value="GAL4"/>
    <property type="match status" value="1"/>
</dbReference>
<evidence type="ECO:0000256" key="3">
    <source>
        <dbReference type="ARBA" id="ARBA00023163"/>
    </source>
</evidence>